<feature type="compositionally biased region" description="Acidic residues" evidence="4">
    <location>
        <begin position="1276"/>
        <end position="1286"/>
    </location>
</feature>
<dbReference type="InterPro" id="IPR058192">
    <property type="entry name" value="WHD_ROQ1-like"/>
</dbReference>
<evidence type="ECO:0000313" key="6">
    <source>
        <dbReference type="EMBL" id="KAL3732656.1"/>
    </source>
</evidence>
<dbReference type="GO" id="GO:0051707">
    <property type="term" value="P:response to other organism"/>
    <property type="evidence" value="ECO:0007669"/>
    <property type="project" value="UniProtKB-ARBA"/>
</dbReference>
<feature type="compositionally biased region" description="Acidic residues" evidence="4">
    <location>
        <begin position="1300"/>
        <end position="1327"/>
    </location>
</feature>
<organism evidence="6 7">
    <name type="scientific">Eucalyptus globulus</name>
    <name type="common">Tasmanian blue gum</name>
    <dbReference type="NCBI Taxonomy" id="34317"/>
    <lineage>
        <taxon>Eukaryota</taxon>
        <taxon>Viridiplantae</taxon>
        <taxon>Streptophyta</taxon>
        <taxon>Embryophyta</taxon>
        <taxon>Tracheophyta</taxon>
        <taxon>Spermatophyta</taxon>
        <taxon>Magnoliopsida</taxon>
        <taxon>eudicotyledons</taxon>
        <taxon>Gunneridae</taxon>
        <taxon>Pentapetalae</taxon>
        <taxon>rosids</taxon>
        <taxon>malvids</taxon>
        <taxon>Myrtales</taxon>
        <taxon>Myrtaceae</taxon>
        <taxon>Myrtoideae</taxon>
        <taxon>Eucalypteae</taxon>
        <taxon>Eucalyptus</taxon>
    </lineage>
</organism>
<dbReference type="SMART" id="SM00255">
    <property type="entry name" value="TIR"/>
    <property type="match status" value="1"/>
</dbReference>
<dbReference type="GO" id="GO:0006952">
    <property type="term" value="P:defense response"/>
    <property type="evidence" value="ECO:0007669"/>
    <property type="project" value="UniProtKB-KW"/>
</dbReference>
<dbReference type="InterPro" id="IPR055414">
    <property type="entry name" value="LRR_R13L4/SHOC2-like"/>
</dbReference>
<dbReference type="PANTHER" id="PTHR11017">
    <property type="entry name" value="LEUCINE-RICH REPEAT-CONTAINING PROTEIN"/>
    <property type="match status" value="1"/>
</dbReference>
<dbReference type="InterPro" id="IPR032675">
    <property type="entry name" value="LRR_dom_sf"/>
</dbReference>
<proteinExistence type="predicted"/>
<dbReference type="Gene3D" id="3.40.50.10140">
    <property type="entry name" value="Toll/interleukin-1 receptor homology (TIR) domain"/>
    <property type="match status" value="1"/>
</dbReference>
<keyword evidence="7" id="KW-1185">Reference proteome</keyword>
<evidence type="ECO:0000256" key="2">
    <source>
        <dbReference type="ARBA" id="ARBA00022737"/>
    </source>
</evidence>
<feature type="region of interest" description="Disordered" evidence="4">
    <location>
        <begin position="1276"/>
        <end position="1335"/>
    </location>
</feature>
<reference evidence="6 7" key="1">
    <citation type="submission" date="2024-11" db="EMBL/GenBank/DDBJ databases">
        <title>Chromosome-level genome assembly of Eucalyptus globulus Labill. provides insights into its genome evolution.</title>
        <authorList>
            <person name="Li X."/>
        </authorList>
    </citation>
    <scope>NUCLEOTIDE SEQUENCE [LARGE SCALE GENOMIC DNA]</scope>
    <source>
        <strain evidence="6">CL2024</strain>
        <tissue evidence="6">Fresh tender leaves</tissue>
    </source>
</reference>
<dbReference type="InterPro" id="IPR000157">
    <property type="entry name" value="TIR_dom"/>
</dbReference>
<dbReference type="InterPro" id="IPR042197">
    <property type="entry name" value="Apaf_helical"/>
</dbReference>
<evidence type="ECO:0000256" key="4">
    <source>
        <dbReference type="SAM" id="MobiDB-lite"/>
    </source>
</evidence>
<evidence type="ECO:0000256" key="3">
    <source>
        <dbReference type="ARBA" id="ARBA00022821"/>
    </source>
</evidence>
<keyword evidence="1" id="KW-0433">Leucine-rich repeat</keyword>
<dbReference type="Gene3D" id="1.10.8.430">
    <property type="entry name" value="Helical domain of apoptotic protease-activating factors"/>
    <property type="match status" value="1"/>
</dbReference>
<dbReference type="InterPro" id="IPR044974">
    <property type="entry name" value="Disease_R_plants"/>
</dbReference>
<dbReference type="Gene3D" id="3.80.10.10">
    <property type="entry name" value="Ribonuclease Inhibitor"/>
    <property type="match status" value="4"/>
</dbReference>
<evidence type="ECO:0000259" key="5">
    <source>
        <dbReference type="PROSITE" id="PS50104"/>
    </source>
</evidence>
<accession>A0ABD3K7G7</accession>
<evidence type="ECO:0000256" key="1">
    <source>
        <dbReference type="ARBA" id="ARBA00022614"/>
    </source>
</evidence>
<dbReference type="Proteomes" id="UP001634007">
    <property type="component" value="Unassembled WGS sequence"/>
</dbReference>
<dbReference type="Pfam" id="PF23598">
    <property type="entry name" value="LRR_14"/>
    <property type="match status" value="1"/>
</dbReference>
<dbReference type="PRINTS" id="PR00364">
    <property type="entry name" value="DISEASERSIST"/>
</dbReference>
<comment type="caution">
    <text evidence="6">The sequence shown here is derived from an EMBL/GenBank/DDBJ whole genome shotgun (WGS) entry which is preliminary data.</text>
</comment>
<keyword evidence="2" id="KW-0677">Repeat</keyword>
<dbReference type="EMBL" id="JBJKBG010000007">
    <property type="protein sequence ID" value="KAL3732656.1"/>
    <property type="molecule type" value="Genomic_DNA"/>
</dbReference>
<name>A0ABD3K7G7_EUCGL</name>
<dbReference type="InterPro" id="IPR027417">
    <property type="entry name" value="P-loop_NTPase"/>
</dbReference>
<dbReference type="InterPro" id="IPR035897">
    <property type="entry name" value="Toll_tir_struct_dom_sf"/>
</dbReference>
<dbReference type="SUPFAM" id="SSF52540">
    <property type="entry name" value="P-loop containing nucleoside triphosphate hydrolases"/>
    <property type="match status" value="1"/>
</dbReference>
<dbReference type="Pfam" id="PF23282">
    <property type="entry name" value="WHD_ROQ1"/>
    <property type="match status" value="1"/>
</dbReference>
<gene>
    <name evidence="6" type="ORF">ACJRO7_029324</name>
</gene>
<dbReference type="Pfam" id="PF01582">
    <property type="entry name" value="TIR"/>
    <property type="match status" value="1"/>
</dbReference>
<feature type="domain" description="TIR" evidence="5">
    <location>
        <begin position="18"/>
        <end position="184"/>
    </location>
</feature>
<sequence>MADFEAGTSSDAAKVLRGEYQVFLNFRGEDTRHGFTDFLYHGLVDAGVRVFRDEDELHVGEVIAGNLLCAINNSMLYIPIFSQTYASSKWCLRELVHIVDNVSKSEGKKCILPIFLDVEPEDVKLKTPQYRDALLEHAIKFPDEVKAWRKTLAKVDEIKGWNVKKDQSQASIVKLVIERVLEKLKTKQKSVTEYLVGLDDRVKDLTELVDLDDHVVRLIGIYGMGGIGKTTVAKVIFNQLSSHFGKCCSFLEDVQESVSTKEGLIRLQKKLLSDIVGSGFAEKLEDSEQGMMRIGETLRTKKALVVLDDVDNKEHIKKLIGNYSLHSGSRLIITTRNTTILQIEGFHGKILPYEMLKMDYGLALQLFCQHAFGRDFPLDDYHGLSSEIVSSMGGLPLAIEVVGSLLNRKTIAFWEETLVRLRNVPEEEILKKLRISYDDLDEYQQQIFLDIACFFFNENKTNPIYMWVGCQFYPQRGIDILTNRCLIKILDNDNFWMHDLLIDLGRQIVRQESPSDLGKQSRLWIAKEAIEIIKTEERKEKVQALEVDGLDNSIEITNKEFERLPNLRFLKLRNGTYVGDFAKCHSKLRWISWHSPHQDFRADNMYLDHLTVFKLDKSSFPNNSKAWDLIKRAQSLKVLSLTGCDGITTIPDFSKCLGLERLTLAHCNWLNKIENFIGSLKSLIELEIEWCMDLTDLPKEVGALVKLKRFSLQGCSGLRELPGSFGSLISLRELNLSHTCIAELPNSIQGLVELESFLLTQTRIKKLPDSIGELKSLCILRYSKKGSYCSKHHIWQLPGGISMLENLEELDLSGNFGLEGKIPAGIEELSSIKIINLMDTNISGIPRTINMLDHLQTLNLRGCHMIQGLPELPTSLTSLFLESKSLLSIPNLSVLTNLVELLLSDGSSSMGKSSLITGCNLRWIGRLSKLEKLDLHLLNVPAPSELASLSQLEELTLSFLDLETLVQLPSSLLRLNLPFLTIRWAKLLPSYLRLRNLSTLEFYHGEVEDIPLNGLPHLEKLTVDSCKLLQRLSIPLELKKLRQVYVSNCPELVEIEVVGQSKSLESLCVIGCESLRRIFGLSYLRNLEELVVQRCHLLINVEDLHNLESLKSLDVQECTSLRRLIDASYTNIPDDCLVHIERCGDVIKVSTRSNPFGISWKHYREEILQDTSNKMEHNFTIRFHLGVKKSSEGFEFVGGVKRKIEDVNPALVTYKGLIADVKGFAFRLERMWYETLGEDRKMLIEIMNDEQVNEMLPLASQRGLIDLYVEGEVDSEREGEYEDEMVETLREESRMKTDEYSDEDGAEGDFSSADEESESASVDESEIEGTSIRKDAENIGKILEKMAESCSDKIRTLSGPNIMKMRDIFMRRLKKN</sequence>
<keyword evidence="3" id="KW-0611">Plant defense</keyword>
<dbReference type="InterPro" id="IPR002182">
    <property type="entry name" value="NB-ARC"/>
</dbReference>
<dbReference type="SUPFAM" id="SSF52200">
    <property type="entry name" value="Toll/Interleukin receptor TIR domain"/>
    <property type="match status" value="1"/>
</dbReference>
<dbReference type="SUPFAM" id="SSF52058">
    <property type="entry name" value="L domain-like"/>
    <property type="match status" value="2"/>
</dbReference>
<evidence type="ECO:0000313" key="7">
    <source>
        <dbReference type="Proteomes" id="UP001634007"/>
    </source>
</evidence>
<dbReference type="Pfam" id="PF00931">
    <property type="entry name" value="NB-ARC"/>
    <property type="match status" value="1"/>
</dbReference>
<protein>
    <recommendedName>
        <fullName evidence="5">TIR domain-containing protein</fullName>
    </recommendedName>
</protein>
<dbReference type="Gene3D" id="3.40.50.300">
    <property type="entry name" value="P-loop containing nucleotide triphosphate hydrolases"/>
    <property type="match status" value="1"/>
</dbReference>
<dbReference type="PANTHER" id="PTHR11017:SF570">
    <property type="entry name" value="DISEASE RESISTANCE PROTEIN (TIR-NBS CLASS)-RELATED"/>
    <property type="match status" value="1"/>
</dbReference>
<feature type="compositionally biased region" description="Basic and acidic residues" evidence="4">
    <location>
        <begin position="1287"/>
        <end position="1299"/>
    </location>
</feature>
<dbReference type="PROSITE" id="PS50104">
    <property type="entry name" value="TIR"/>
    <property type="match status" value="1"/>
</dbReference>